<evidence type="ECO:0000313" key="3">
    <source>
        <dbReference type="EMBL" id="EHO42163.1"/>
    </source>
</evidence>
<keyword evidence="4" id="KW-1185">Reference proteome</keyword>
<protein>
    <recommendedName>
        <fullName evidence="6">Fibronectin type-III domain-containing protein</fullName>
    </recommendedName>
</protein>
<dbReference type="EMBL" id="CP018099">
    <property type="protein sequence ID" value="APF18130.1"/>
    <property type="molecule type" value="Genomic_DNA"/>
</dbReference>
<dbReference type="PaxDb" id="880073-Calab_2553"/>
<dbReference type="RefSeq" id="WP_006929419.1">
    <property type="nucleotide sequence ID" value="NZ_CM001402.1"/>
</dbReference>
<evidence type="ECO:0008006" key="6">
    <source>
        <dbReference type="Google" id="ProtNLM"/>
    </source>
</evidence>
<dbReference type="HOGENOM" id="CLU_818541_0_0_0"/>
<feature type="chain" id="PRO_5010834554" description="Fibronectin type-III domain-containing protein" evidence="1">
    <location>
        <begin position="18"/>
        <end position="325"/>
    </location>
</feature>
<gene>
    <name evidence="2" type="ORF">Cabys_1381</name>
    <name evidence="3" type="ORF">Calab_2553</name>
</gene>
<dbReference type="STRING" id="880073.Cabys_1381"/>
<dbReference type="CDD" id="cd00063">
    <property type="entry name" value="FN3"/>
    <property type="match status" value="1"/>
</dbReference>
<dbReference type="Proteomes" id="UP000183868">
    <property type="component" value="Chromosome"/>
</dbReference>
<dbReference type="EMBL" id="CM001402">
    <property type="protein sequence ID" value="EHO42163.1"/>
    <property type="molecule type" value="Genomic_DNA"/>
</dbReference>
<dbReference type="Proteomes" id="UP000004671">
    <property type="component" value="Chromosome"/>
</dbReference>
<evidence type="ECO:0000256" key="1">
    <source>
        <dbReference type="SAM" id="SignalP"/>
    </source>
</evidence>
<reference evidence="2 5" key="2">
    <citation type="submission" date="2016-11" db="EMBL/GenBank/DDBJ databases">
        <title>Genomic analysis of Caldithrix abyssi and proposal of a novel bacterial phylum Caldithrichaeota.</title>
        <authorList>
            <person name="Kublanov I."/>
            <person name="Sigalova O."/>
            <person name="Gavrilov S."/>
            <person name="Lebedinsky A."/>
            <person name="Ivanova N."/>
            <person name="Daum C."/>
            <person name="Reddy T."/>
            <person name="Klenk H.P."/>
            <person name="Goker M."/>
            <person name="Reva O."/>
            <person name="Miroshnichenko M."/>
            <person name="Kyprides N."/>
            <person name="Woyke T."/>
            <person name="Gelfand M."/>
        </authorList>
    </citation>
    <scope>NUCLEOTIDE SEQUENCE [LARGE SCALE GENOMIC DNA]</scope>
    <source>
        <strain evidence="2 5">LF13</strain>
    </source>
</reference>
<proteinExistence type="predicted"/>
<feature type="signal peptide" evidence="1">
    <location>
        <begin position="1"/>
        <end position="17"/>
    </location>
</feature>
<accession>H1XNJ2</accession>
<dbReference type="KEGG" id="caby:Cabys_1381"/>
<keyword evidence="1" id="KW-0732">Signal</keyword>
<dbReference type="PROSITE" id="PS51257">
    <property type="entry name" value="PROKAR_LIPOPROTEIN"/>
    <property type="match status" value="1"/>
</dbReference>
<organism evidence="3 4">
    <name type="scientific">Caldithrix abyssi DSM 13497</name>
    <dbReference type="NCBI Taxonomy" id="880073"/>
    <lineage>
        <taxon>Bacteria</taxon>
        <taxon>Pseudomonadati</taxon>
        <taxon>Calditrichota</taxon>
        <taxon>Calditrichia</taxon>
        <taxon>Calditrichales</taxon>
        <taxon>Calditrichaceae</taxon>
        <taxon>Caldithrix</taxon>
    </lineage>
</organism>
<evidence type="ECO:0000313" key="4">
    <source>
        <dbReference type="Proteomes" id="UP000004671"/>
    </source>
</evidence>
<evidence type="ECO:0000313" key="2">
    <source>
        <dbReference type="EMBL" id="APF18130.1"/>
    </source>
</evidence>
<evidence type="ECO:0000313" key="5">
    <source>
        <dbReference type="Proteomes" id="UP000183868"/>
    </source>
</evidence>
<name>H1XNJ2_CALAY</name>
<dbReference type="InParanoid" id="H1XNJ2"/>
<dbReference type="InterPro" id="IPR003961">
    <property type="entry name" value="FN3_dom"/>
</dbReference>
<reference evidence="3 4" key="1">
    <citation type="submission" date="2011-09" db="EMBL/GenBank/DDBJ databases">
        <title>The permanent draft genome of Caldithrix abyssi DSM 13497.</title>
        <authorList>
            <consortium name="US DOE Joint Genome Institute (JGI-PGF)"/>
            <person name="Lucas S."/>
            <person name="Han J."/>
            <person name="Lapidus A."/>
            <person name="Bruce D."/>
            <person name="Goodwin L."/>
            <person name="Pitluck S."/>
            <person name="Peters L."/>
            <person name="Kyrpides N."/>
            <person name="Mavromatis K."/>
            <person name="Ivanova N."/>
            <person name="Mikhailova N."/>
            <person name="Chertkov O."/>
            <person name="Detter J.C."/>
            <person name="Tapia R."/>
            <person name="Han C."/>
            <person name="Land M."/>
            <person name="Hauser L."/>
            <person name="Markowitz V."/>
            <person name="Cheng J.-F."/>
            <person name="Hugenholtz P."/>
            <person name="Woyke T."/>
            <person name="Wu D."/>
            <person name="Spring S."/>
            <person name="Brambilla E."/>
            <person name="Klenk H.-P."/>
            <person name="Eisen J.A."/>
        </authorList>
    </citation>
    <scope>NUCLEOTIDE SEQUENCE [LARGE SCALE GENOMIC DNA]</scope>
    <source>
        <strain evidence="3 4">DSM 13497</strain>
    </source>
</reference>
<sequence precursor="true">MKLARFSVLLMIVLILACDAPRENPFDPNSSNYYEQKSELIVSRVFVKQLYPPFNPIANAQVIEPNLNLFGTTNAQGVVQFEHKAVDSLLFMVSAEPYFADTLKFSRKQTNDYEIFLNAKPAVENTKFVSFFNNIYDQFSITSIYMEALITDLDGPIDISSVRLQDETYGFDTLLVRDANNSDLFKIEFDLRDVSSDLTPEAAPELNFHLIVKNNNDDRVIKGPYVIKRVIQANLVQLSPTISTVTQDSVVFRWVDPELSYGYVFNIILLKFPTFEEIAYKGIPKGQTSLIVKNLSPGQYNWKLQVEDRLGNICQSNYIIFYHEQ</sequence>
<dbReference type="AlphaFoldDB" id="H1XNJ2"/>